<dbReference type="InterPro" id="IPR052737">
    <property type="entry name" value="Omega-amidase_YafV"/>
</dbReference>
<dbReference type="InterPro" id="IPR003010">
    <property type="entry name" value="C-N_Hydrolase"/>
</dbReference>
<dbReference type="STRING" id="1385515.GCA_000423325_00169"/>
<dbReference type="Pfam" id="PF00795">
    <property type="entry name" value="CN_hydrolase"/>
    <property type="match status" value="1"/>
</dbReference>
<dbReference type="Gene3D" id="3.60.110.10">
    <property type="entry name" value="Carbon-nitrogen hydrolase"/>
    <property type="match status" value="1"/>
</dbReference>
<dbReference type="EC" id="3.5.1.3" evidence="3"/>
<dbReference type="EMBL" id="AVBH01000103">
    <property type="protein sequence ID" value="KGO98273.1"/>
    <property type="molecule type" value="Genomic_DNA"/>
</dbReference>
<feature type="domain" description="CN hydrolase" evidence="6">
    <location>
        <begin position="16"/>
        <end position="255"/>
    </location>
</feature>
<protein>
    <recommendedName>
        <fullName evidence="5">Omega-amidase YafV</fullName>
        <ecNumber evidence="3">3.5.1.3</ecNumber>
    </recommendedName>
</protein>
<organism evidence="7 8">
    <name type="scientific">Lysobacter defluvii IMMIB APB-9 = DSM 18482</name>
    <dbReference type="NCBI Taxonomy" id="1385515"/>
    <lineage>
        <taxon>Bacteria</taxon>
        <taxon>Pseudomonadati</taxon>
        <taxon>Pseudomonadota</taxon>
        <taxon>Gammaproteobacteria</taxon>
        <taxon>Lysobacterales</taxon>
        <taxon>Lysobacteraceae</taxon>
        <taxon>Novilysobacter</taxon>
    </lineage>
</organism>
<evidence type="ECO:0000256" key="5">
    <source>
        <dbReference type="ARBA" id="ARBA00072139"/>
    </source>
</evidence>
<dbReference type="PANTHER" id="PTHR47799:SF1">
    <property type="entry name" value="OMEGA-AMIDASE YAFV"/>
    <property type="match status" value="1"/>
</dbReference>
<evidence type="ECO:0000259" key="6">
    <source>
        <dbReference type="PROSITE" id="PS50263"/>
    </source>
</evidence>
<proteinExistence type="inferred from homology"/>
<dbReference type="GO" id="GO:0106008">
    <property type="term" value="F:2-oxoglutaramate amidase activity"/>
    <property type="evidence" value="ECO:0007669"/>
    <property type="project" value="TreeGrafter"/>
</dbReference>
<accession>A0A0A0M5I1</accession>
<keyword evidence="2 7" id="KW-0378">Hydrolase</keyword>
<dbReference type="SUPFAM" id="SSF56317">
    <property type="entry name" value="Carbon-nitrogen hydrolase"/>
    <property type="match status" value="1"/>
</dbReference>
<comment type="similarity">
    <text evidence="1">Belongs to the carbon-nitrogen hydrolase superfamily. NIT1/NIT2 family.</text>
</comment>
<gene>
    <name evidence="7" type="ORF">N791_02965</name>
</gene>
<evidence type="ECO:0000256" key="1">
    <source>
        <dbReference type="ARBA" id="ARBA00010613"/>
    </source>
</evidence>
<name>A0A0A0M5I1_9GAMM</name>
<dbReference type="OrthoDB" id="9811121at2"/>
<evidence type="ECO:0000313" key="7">
    <source>
        <dbReference type="EMBL" id="KGO98273.1"/>
    </source>
</evidence>
<evidence type="ECO:0000256" key="4">
    <source>
        <dbReference type="ARBA" id="ARBA00052904"/>
    </source>
</evidence>
<comment type="catalytic activity">
    <reaction evidence="4">
        <text>a monoamide of a dicarboxylate + H2O = a dicarboxylate + NH4(+)</text>
        <dbReference type="Rhea" id="RHEA:11716"/>
        <dbReference type="ChEBI" id="CHEBI:15377"/>
        <dbReference type="ChEBI" id="CHEBI:28938"/>
        <dbReference type="ChEBI" id="CHEBI:28965"/>
        <dbReference type="ChEBI" id="CHEBI:77450"/>
        <dbReference type="EC" id="3.5.1.3"/>
    </reaction>
</comment>
<dbReference type="PROSITE" id="PS50263">
    <property type="entry name" value="CN_HYDROLASE"/>
    <property type="match status" value="1"/>
</dbReference>
<evidence type="ECO:0000256" key="3">
    <source>
        <dbReference type="ARBA" id="ARBA00039118"/>
    </source>
</evidence>
<dbReference type="GO" id="GO:0050152">
    <property type="term" value="F:omega-amidase activity"/>
    <property type="evidence" value="ECO:0007669"/>
    <property type="project" value="UniProtKB-EC"/>
</dbReference>
<dbReference type="CDD" id="cd07575">
    <property type="entry name" value="Xc-1258_like"/>
    <property type="match status" value="1"/>
</dbReference>
<dbReference type="RefSeq" id="WP_052106807.1">
    <property type="nucleotide sequence ID" value="NZ_AUHT01000004.1"/>
</dbReference>
<dbReference type="NCBIfam" id="NF007757">
    <property type="entry name" value="PRK10438.1"/>
    <property type="match status" value="1"/>
</dbReference>
<dbReference type="PANTHER" id="PTHR47799">
    <property type="entry name" value="OMEGA-AMIDASE YAFV"/>
    <property type="match status" value="1"/>
</dbReference>
<comment type="caution">
    <text evidence="7">The sequence shown here is derived from an EMBL/GenBank/DDBJ whole genome shotgun (WGS) entry which is preliminary data.</text>
</comment>
<dbReference type="AlphaFoldDB" id="A0A0A0M5I1"/>
<dbReference type="FunFam" id="3.60.110.10:FF:000004">
    <property type="entry name" value="Carbon-nitrogen hydrolase"/>
    <property type="match status" value="1"/>
</dbReference>
<reference evidence="7 8" key="1">
    <citation type="submission" date="2013-08" db="EMBL/GenBank/DDBJ databases">
        <title>Genomic analysis of Lysobacter defluvii.</title>
        <authorList>
            <person name="Wang Q."/>
            <person name="Wang G."/>
        </authorList>
    </citation>
    <scope>NUCLEOTIDE SEQUENCE [LARGE SCALE GENOMIC DNA]</scope>
    <source>
        <strain evidence="7 8">IMMIB APB-9</strain>
    </source>
</reference>
<dbReference type="InterPro" id="IPR036526">
    <property type="entry name" value="C-N_Hydrolase_sf"/>
</dbReference>
<evidence type="ECO:0000313" key="8">
    <source>
        <dbReference type="Proteomes" id="UP000030003"/>
    </source>
</evidence>
<dbReference type="eggNOG" id="COG0388">
    <property type="taxonomic scope" value="Bacteria"/>
</dbReference>
<dbReference type="Proteomes" id="UP000030003">
    <property type="component" value="Unassembled WGS sequence"/>
</dbReference>
<sequence length="277" mass="30990">MTDTVADHAASPTTNLRVSLVQGATLWHDPDGNRRYYGELVASVRGMTDLVVLPETFTSGFSNEAGDDAEEMDGPTLEWMREQASEADAAITGSVQVRVGDDVFNRMLFVTPDGAVAHYDKRHLFRYAREHERYSPGCDRLTVEWRGWRICPMVCYDLRFPVFARNRFDVERPGGLDYDLALFVANWPAARAHAWKTLLRARAIENLCFVAGLNRVGTDGNGIDYSGDSAIIDYVGDPVSEYRDMEVVATSTLLASGLAGHRQRFPAMLDADRFELR</sequence>
<keyword evidence="8" id="KW-1185">Reference proteome</keyword>
<evidence type="ECO:0000256" key="2">
    <source>
        <dbReference type="ARBA" id="ARBA00022801"/>
    </source>
</evidence>